<reference evidence="9" key="1">
    <citation type="submission" date="2023-11" db="EMBL/GenBank/DDBJ databases">
        <authorList>
            <person name="Helweg L.P."/>
            <person name="Kiel A."/>
            <person name="Hitz F."/>
            <person name="Ruckert-Reed C."/>
            <person name="Busche T."/>
            <person name="Kaltschmidt B."/>
            <person name="Kaltschmidt C."/>
        </authorList>
    </citation>
    <scope>NUCLEOTIDE SEQUENCE [LARGE SCALE GENOMIC DNA]</scope>
    <source>
        <strain evidence="9">4.1</strain>
    </source>
</reference>
<dbReference type="SUPFAM" id="SSF48576">
    <property type="entry name" value="Terpenoid synthases"/>
    <property type="match status" value="1"/>
</dbReference>
<evidence type="ECO:0000256" key="2">
    <source>
        <dbReference type="ARBA" id="ARBA00006706"/>
    </source>
</evidence>
<evidence type="ECO:0000256" key="5">
    <source>
        <dbReference type="ARBA" id="ARBA00022842"/>
    </source>
</evidence>
<dbReference type="RefSeq" id="WP_319159996.1">
    <property type="nucleotide sequence ID" value="NZ_CP138359.1"/>
</dbReference>
<dbReference type="GO" id="GO:0008299">
    <property type="term" value="P:isoprenoid biosynthetic process"/>
    <property type="evidence" value="ECO:0007669"/>
    <property type="project" value="InterPro"/>
</dbReference>
<dbReference type="KEGG" id="sbil:SANBI_001251"/>
<evidence type="ECO:0000256" key="1">
    <source>
        <dbReference type="ARBA" id="ARBA00001946"/>
    </source>
</evidence>
<name>A0AAF1BZX6_9MICO</name>
<comment type="cofactor">
    <cofactor evidence="1">
        <name>Mg(2+)</name>
        <dbReference type="ChEBI" id="CHEBI:18420"/>
    </cofactor>
</comment>
<organism evidence="8 9">
    <name type="scientific">Sanguibacter biliveldensis</name>
    <dbReference type="NCBI Taxonomy" id="3030830"/>
    <lineage>
        <taxon>Bacteria</taxon>
        <taxon>Bacillati</taxon>
        <taxon>Actinomycetota</taxon>
        <taxon>Actinomycetes</taxon>
        <taxon>Micrococcales</taxon>
        <taxon>Sanguibacteraceae</taxon>
        <taxon>Sanguibacter</taxon>
    </lineage>
</organism>
<proteinExistence type="inferred from homology"/>
<evidence type="ECO:0000256" key="3">
    <source>
        <dbReference type="ARBA" id="ARBA00022679"/>
    </source>
</evidence>
<dbReference type="PROSITE" id="PS00723">
    <property type="entry name" value="POLYPRENYL_SYNTHASE_1"/>
    <property type="match status" value="1"/>
</dbReference>
<keyword evidence="4" id="KW-0479">Metal-binding</keyword>
<evidence type="ECO:0000256" key="6">
    <source>
        <dbReference type="RuleBase" id="RU004466"/>
    </source>
</evidence>
<dbReference type="Proteomes" id="UP001304340">
    <property type="component" value="Chromosome"/>
</dbReference>
<sequence length="387" mass="40731">MTSTTDHPHPGGPHPAGDTLATGPAPTSRPDASTARDGQGAAPQSVTVDSVLEEFFDDAISHADAYGPDYTALWQSLRSASEGGKRLRPLLLTGVYDQLGGSDPALAATIGAAVELLHTAFVVHDDVIDHDVVRRGRLNVSGTFAQRARTEGADEARAENLGAAAGILAGDLALTGAHRLVAFSAAPSGTRRDLVRLFDHAVYVTAAGELSDVRYSLDLAPVGLADIVAMAAHKTAVYSFELPLQAGAVLAGADLRTIEWLSHVGRLLGTAFQLLDDLDGVFGDEQTTGKSALTDLREGKLTPLMAHARQTDAWPTISRFVGDADLTHDGVDAVREALEAAGSKTFIEDFAAEHLASARRLADEISLPDGFTGWFESVTRDLARRAA</sequence>
<dbReference type="PANTHER" id="PTHR12001">
    <property type="entry name" value="GERANYLGERANYL PYROPHOSPHATE SYNTHASE"/>
    <property type="match status" value="1"/>
</dbReference>
<accession>A0AAF1BZX6</accession>
<gene>
    <name evidence="8" type="ORF">SANBI_001251</name>
</gene>
<evidence type="ECO:0000313" key="8">
    <source>
        <dbReference type="EMBL" id="WPF83567.1"/>
    </source>
</evidence>
<evidence type="ECO:0000256" key="4">
    <source>
        <dbReference type="ARBA" id="ARBA00022723"/>
    </source>
</evidence>
<dbReference type="InterPro" id="IPR000092">
    <property type="entry name" value="Polyprenyl_synt"/>
</dbReference>
<dbReference type="PROSITE" id="PS00444">
    <property type="entry name" value="POLYPRENYL_SYNTHASE_2"/>
    <property type="match status" value="1"/>
</dbReference>
<dbReference type="Pfam" id="PF00348">
    <property type="entry name" value="polyprenyl_synt"/>
    <property type="match status" value="1"/>
</dbReference>
<dbReference type="PANTHER" id="PTHR12001:SF85">
    <property type="entry name" value="SHORT CHAIN ISOPRENYL DIPHOSPHATE SYNTHASE"/>
    <property type="match status" value="1"/>
</dbReference>
<protein>
    <submittedName>
        <fullName evidence="8">Polyprenyl synthetase family protein</fullName>
    </submittedName>
</protein>
<dbReference type="Gene3D" id="1.10.600.10">
    <property type="entry name" value="Farnesyl Diphosphate Synthase"/>
    <property type="match status" value="1"/>
</dbReference>
<keyword evidence="5" id="KW-0460">Magnesium</keyword>
<keyword evidence="3 6" id="KW-0808">Transferase</keyword>
<dbReference type="InterPro" id="IPR008949">
    <property type="entry name" value="Isoprenoid_synthase_dom_sf"/>
</dbReference>
<dbReference type="EMBL" id="CP138359">
    <property type="protein sequence ID" value="WPF83567.1"/>
    <property type="molecule type" value="Genomic_DNA"/>
</dbReference>
<evidence type="ECO:0000256" key="7">
    <source>
        <dbReference type="SAM" id="MobiDB-lite"/>
    </source>
</evidence>
<feature type="region of interest" description="Disordered" evidence="7">
    <location>
        <begin position="1"/>
        <end position="44"/>
    </location>
</feature>
<comment type="similarity">
    <text evidence="2 6">Belongs to the FPP/GGPP synthase family.</text>
</comment>
<dbReference type="GO" id="GO:0004659">
    <property type="term" value="F:prenyltransferase activity"/>
    <property type="evidence" value="ECO:0007669"/>
    <property type="project" value="InterPro"/>
</dbReference>
<keyword evidence="9" id="KW-1185">Reference proteome</keyword>
<dbReference type="CDD" id="cd00685">
    <property type="entry name" value="Trans_IPPS_HT"/>
    <property type="match status" value="1"/>
</dbReference>
<evidence type="ECO:0000313" key="9">
    <source>
        <dbReference type="Proteomes" id="UP001304340"/>
    </source>
</evidence>
<dbReference type="SFLD" id="SFLDS00005">
    <property type="entry name" value="Isoprenoid_Synthase_Type_I"/>
    <property type="match status" value="1"/>
</dbReference>
<dbReference type="InterPro" id="IPR033749">
    <property type="entry name" value="Polyprenyl_synt_CS"/>
</dbReference>
<dbReference type="AlphaFoldDB" id="A0AAF1BZX6"/>
<dbReference type="GO" id="GO:0046872">
    <property type="term" value="F:metal ion binding"/>
    <property type="evidence" value="ECO:0007669"/>
    <property type="project" value="UniProtKB-KW"/>
</dbReference>